<feature type="domain" description="HTH lysR-type" evidence="5">
    <location>
        <begin position="5"/>
        <end position="62"/>
    </location>
</feature>
<sequence length="297" mass="34783">MKSNYSIDDLYYFCTVAQLSSFKLASKQLGIPLSTLSRRIHKLENDMQIRLLNRDSHRVTLTHTGERYFQRYKELFDEFTIINEDLHGEKHTPRGKIRVTAPLNASHQYLREMLFDFMELYPDIQIDIQISSELIDIESEGIDIAFRVGRPILTNWISRPLLDIHFVLCSSPDLDTQNIRTPEDLHQYPCCISRPMAIWELVNEASGDVCDFQPSSEIRIESNDIQIISNAISRGFGIGYIPDYYVQQQCDAGVMKRVLPDWKSKPRRLFMMYKDRVNMPLRVRLLIDYILENLKIE</sequence>
<dbReference type="PROSITE" id="PS50931">
    <property type="entry name" value="HTH_LYSR"/>
    <property type="match status" value="1"/>
</dbReference>
<evidence type="ECO:0000313" key="7">
    <source>
        <dbReference type="Proteomes" id="UP000281112"/>
    </source>
</evidence>
<keyword evidence="7" id="KW-1185">Reference proteome</keyword>
<reference evidence="6 7" key="1">
    <citation type="submission" date="2018-11" db="EMBL/GenBank/DDBJ databases">
        <title>Vibrio LJC006 sp. nov., isolated from seawater during the bloom of the enteromorpha.</title>
        <authorList>
            <person name="Liang J."/>
        </authorList>
    </citation>
    <scope>NUCLEOTIDE SEQUENCE [LARGE SCALE GENOMIC DNA]</scope>
    <source>
        <strain evidence="6 7">LJC006</strain>
    </source>
</reference>
<dbReference type="GO" id="GO:0003700">
    <property type="term" value="F:DNA-binding transcription factor activity"/>
    <property type="evidence" value="ECO:0007669"/>
    <property type="project" value="InterPro"/>
</dbReference>
<dbReference type="Pfam" id="PF03466">
    <property type="entry name" value="LysR_substrate"/>
    <property type="match status" value="1"/>
</dbReference>
<dbReference type="FunFam" id="1.10.10.10:FF:000001">
    <property type="entry name" value="LysR family transcriptional regulator"/>
    <property type="match status" value="1"/>
</dbReference>
<dbReference type="SUPFAM" id="SSF46785">
    <property type="entry name" value="Winged helix' DNA-binding domain"/>
    <property type="match status" value="1"/>
</dbReference>
<evidence type="ECO:0000256" key="3">
    <source>
        <dbReference type="ARBA" id="ARBA00023125"/>
    </source>
</evidence>
<dbReference type="CDD" id="cd08422">
    <property type="entry name" value="PBP2_CrgA_like"/>
    <property type="match status" value="1"/>
</dbReference>
<dbReference type="EMBL" id="RJVQ01000002">
    <property type="protein sequence ID" value="RQW64253.1"/>
    <property type="molecule type" value="Genomic_DNA"/>
</dbReference>
<name>A0A3N9TKA0_9VIBR</name>
<keyword evidence="2" id="KW-0805">Transcription regulation</keyword>
<protein>
    <submittedName>
        <fullName evidence="6">LysR family transcriptional regulator</fullName>
    </submittedName>
</protein>
<dbReference type="RefSeq" id="WP_124936373.1">
    <property type="nucleotide sequence ID" value="NZ_RJVQ01000002.1"/>
</dbReference>
<dbReference type="OrthoDB" id="9815676at2"/>
<keyword evidence="4" id="KW-0804">Transcription</keyword>
<accession>A0A3N9TKA0</accession>
<keyword evidence="3" id="KW-0238">DNA-binding</keyword>
<dbReference type="AlphaFoldDB" id="A0A3N9TKA0"/>
<dbReference type="GO" id="GO:0043565">
    <property type="term" value="F:sequence-specific DNA binding"/>
    <property type="evidence" value="ECO:0007669"/>
    <property type="project" value="TreeGrafter"/>
</dbReference>
<dbReference type="InterPro" id="IPR000847">
    <property type="entry name" value="LysR_HTH_N"/>
</dbReference>
<comment type="similarity">
    <text evidence="1">Belongs to the LysR transcriptional regulatory family.</text>
</comment>
<proteinExistence type="inferred from homology"/>
<dbReference type="InterPro" id="IPR058163">
    <property type="entry name" value="LysR-type_TF_proteobact-type"/>
</dbReference>
<evidence type="ECO:0000313" key="6">
    <source>
        <dbReference type="EMBL" id="RQW64253.1"/>
    </source>
</evidence>
<evidence type="ECO:0000256" key="1">
    <source>
        <dbReference type="ARBA" id="ARBA00009437"/>
    </source>
</evidence>
<dbReference type="InterPro" id="IPR036390">
    <property type="entry name" value="WH_DNA-bd_sf"/>
</dbReference>
<dbReference type="Proteomes" id="UP000281112">
    <property type="component" value="Unassembled WGS sequence"/>
</dbReference>
<dbReference type="PANTHER" id="PTHR30537">
    <property type="entry name" value="HTH-TYPE TRANSCRIPTIONAL REGULATOR"/>
    <property type="match status" value="1"/>
</dbReference>
<dbReference type="InterPro" id="IPR036388">
    <property type="entry name" value="WH-like_DNA-bd_sf"/>
</dbReference>
<dbReference type="SUPFAM" id="SSF53850">
    <property type="entry name" value="Periplasmic binding protein-like II"/>
    <property type="match status" value="1"/>
</dbReference>
<dbReference type="Pfam" id="PF00126">
    <property type="entry name" value="HTH_1"/>
    <property type="match status" value="1"/>
</dbReference>
<dbReference type="Gene3D" id="3.40.190.290">
    <property type="match status" value="1"/>
</dbReference>
<dbReference type="GO" id="GO:0006351">
    <property type="term" value="P:DNA-templated transcription"/>
    <property type="evidence" value="ECO:0007669"/>
    <property type="project" value="TreeGrafter"/>
</dbReference>
<gene>
    <name evidence="6" type="ORF">EES38_06610</name>
</gene>
<comment type="caution">
    <text evidence="6">The sequence shown here is derived from an EMBL/GenBank/DDBJ whole genome shotgun (WGS) entry which is preliminary data.</text>
</comment>
<evidence type="ECO:0000256" key="2">
    <source>
        <dbReference type="ARBA" id="ARBA00023015"/>
    </source>
</evidence>
<organism evidence="6 7">
    <name type="scientific">Vibrio viridaestus</name>
    <dbReference type="NCBI Taxonomy" id="2487322"/>
    <lineage>
        <taxon>Bacteria</taxon>
        <taxon>Pseudomonadati</taxon>
        <taxon>Pseudomonadota</taxon>
        <taxon>Gammaproteobacteria</taxon>
        <taxon>Vibrionales</taxon>
        <taxon>Vibrionaceae</taxon>
        <taxon>Vibrio</taxon>
    </lineage>
</organism>
<evidence type="ECO:0000259" key="5">
    <source>
        <dbReference type="PROSITE" id="PS50931"/>
    </source>
</evidence>
<dbReference type="Gene3D" id="1.10.10.10">
    <property type="entry name" value="Winged helix-like DNA-binding domain superfamily/Winged helix DNA-binding domain"/>
    <property type="match status" value="1"/>
</dbReference>
<dbReference type="PANTHER" id="PTHR30537:SF5">
    <property type="entry name" value="HTH-TYPE TRANSCRIPTIONAL ACTIVATOR TTDR-RELATED"/>
    <property type="match status" value="1"/>
</dbReference>
<evidence type="ECO:0000256" key="4">
    <source>
        <dbReference type="ARBA" id="ARBA00023163"/>
    </source>
</evidence>
<dbReference type="InterPro" id="IPR005119">
    <property type="entry name" value="LysR_subst-bd"/>
</dbReference>